<keyword evidence="3" id="KW-1185">Reference proteome</keyword>
<dbReference type="AlphaFoldDB" id="A0A0E0LA56"/>
<evidence type="ECO:0000256" key="1">
    <source>
        <dbReference type="SAM" id="MobiDB-lite"/>
    </source>
</evidence>
<dbReference type="Gramene" id="OPUNC06G09500.1">
    <property type="protein sequence ID" value="OPUNC06G09500.1"/>
    <property type="gene ID" value="OPUNC06G09500"/>
</dbReference>
<sequence length="118" mass="13260">MDSMEVVKEEYGEEEEEEKRCSSPKVETSCVPHYVSSAAQYLSPEEKLDVERLNFGSLLNIELDTLGKGEIVKWLLKRSKVETDKISINIVMSQVLGQLLDSSVKMMSTKNTRSCAPS</sequence>
<organism evidence="2">
    <name type="scientific">Oryza punctata</name>
    <name type="common">Red rice</name>
    <dbReference type="NCBI Taxonomy" id="4537"/>
    <lineage>
        <taxon>Eukaryota</taxon>
        <taxon>Viridiplantae</taxon>
        <taxon>Streptophyta</taxon>
        <taxon>Embryophyta</taxon>
        <taxon>Tracheophyta</taxon>
        <taxon>Spermatophyta</taxon>
        <taxon>Magnoliopsida</taxon>
        <taxon>Liliopsida</taxon>
        <taxon>Poales</taxon>
        <taxon>Poaceae</taxon>
        <taxon>BOP clade</taxon>
        <taxon>Oryzoideae</taxon>
        <taxon>Oryzeae</taxon>
        <taxon>Oryzinae</taxon>
        <taxon>Oryza</taxon>
    </lineage>
</organism>
<name>A0A0E0LA56_ORYPU</name>
<dbReference type="Proteomes" id="UP000026962">
    <property type="component" value="Chromosome 6"/>
</dbReference>
<evidence type="ECO:0000313" key="2">
    <source>
        <dbReference type="EnsemblPlants" id="OPUNC06G09500.1"/>
    </source>
</evidence>
<reference evidence="2" key="1">
    <citation type="submission" date="2015-04" db="UniProtKB">
        <authorList>
            <consortium name="EnsemblPlants"/>
        </authorList>
    </citation>
    <scope>IDENTIFICATION</scope>
</reference>
<feature type="compositionally biased region" description="Basic and acidic residues" evidence="1">
    <location>
        <begin position="1"/>
        <end position="10"/>
    </location>
</feature>
<feature type="region of interest" description="Disordered" evidence="1">
    <location>
        <begin position="1"/>
        <end position="24"/>
    </location>
</feature>
<protein>
    <submittedName>
        <fullName evidence="2">Uncharacterized protein</fullName>
    </submittedName>
</protein>
<proteinExistence type="predicted"/>
<accession>A0A0E0LA56</accession>
<evidence type="ECO:0000313" key="3">
    <source>
        <dbReference type="Proteomes" id="UP000026962"/>
    </source>
</evidence>
<dbReference type="EnsemblPlants" id="OPUNC06G09500.1">
    <property type="protein sequence ID" value="OPUNC06G09500.1"/>
    <property type="gene ID" value="OPUNC06G09500"/>
</dbReference>
<reference evidence="2" key="2">
    <citation type="submission" date="2018-05" db="EMBL/GenBank/DDBJ databases">
        <title>OpunRS2 (Oryza punctata Reference Sequence Version 2).</title>
        <authorList>
            <person name="Zhang J."/>
            <person name="Kudrna D."/>
            <person name="Lee S."/>
            <person name="Talag J."/>
            <person name="Welchert J."/>
            <person name="Wing R.A."/>
        </authorList>
    </citation>
    <scope>NUCLEOTIDE SEQUENCE [LARGE SCALE GENOMIC DNA]</scope>
</reference>
<dbReference type="HOGENOM" id="CLU_2076924_0_0_1"/>